<feature type="compositionally biased region" description="Acidic residues" evidence="1">
    <location>
        <begin position="299"/>
        <end position="368"/>
    </location>
</feature>
<keyword evidence="3" id="KW-1185">Reference proteome</keyword>
<feature type="compositionally biased region" description="Acidic residues" evidence="1">
    <location>
        <begin position="384"/>
        <end position="397"/>
    </location>
</feature>
<dbReference type="Proteomes" id="UP001224775">
    <property type="component" value="Unassembled WGS sequence"/>
</dbReference>
<gene>
    <name evidence="2" type="ORF">QTG54_007476</name>
</gene>
<proteinExistence type="predicted"/>
<evidence type="ECO:0000256" key="1">
    <source>
        <dbReference type="SAM" id="MobiDB-lite"/>
    </source>
</evidence>
<sequence length="420" mass="48323">MAALTRATKANYIIHDRIQAETTDREDHTFCGIMFPVKCKDILPLDHLVINSVAVRGALGPLTVWVTKSEDLNGEIQLSKKYWTKIYQKEHQPSFVGYKELDLSANPIILKPGQVKGIYIHSTRRGDEAIVYDNKAKQKTVDDSFITILPGRAHVSEKVFGSIPIWGWGSAWRDNREFVGQLKYGAVYKLWNPQENLSFGGSFRTAARILFMCQRRPESPFSKLPDDCLFFILNMMRWDWVNDTSVEMRREQKQRRRLRRQQMIQEADAIMDEENNDADANEQVVEGVILAEGIVLAEEEEEDEQAEDAQVDIDVNSDDDEEEEDLDFMEEDSNDDSEDADTSDNDDDESSDDDNEESSEEEEEEEYAWGDHVGSRSAFHYADDTSDSEASESDFERDENVRRIAIMRARRNILSFLRSN</sequence>
<feature type="region of interest" description="Disordered" evidence="1">
    <location>
        <begin position="299"/>
        <end position="398"/>
    </location>
</feature>
<evidence type="ECO:0000313" key="2">
    <source>
        <dbReference type="EMBL" id="KAK1741903.1"/>
    </source>
</evidence>
<accession>A0AAD8Y9X0</accession>
<dbReference type="AlphaFoldDB" id="A0AAD8Y9X0"/>
<comment type="caution">
    <text evidence="2">The sequence shown here is derived from an EMBL/GenBank/DDBJ whole genome shotgun (WGS) entry which is preliminary data.</text>
</comment>
<reference evidence="2" key="1">
    <citation type="submission" date="2023-06" db="EMBL/GenBank/DDBJ databases">
        <title>Survivors Of The Sea: Transcriptome response of Skeletonema marinoi to long-term dormancy.</title>
        <authorList>
            <person name="Pinder M.I.M."/>
            <person name="Kourtchenko O."/>
            <person name="Robertson E.K."/>
            <person name="Larsson T."/>
            <person name="Maumus F."/>
            <person name="Osuna-Cruz C.M."/>
            <person name="Vancaester E."/>
            <person name="Stenow R."/>
            <person name="Vandepoele K."/>
            <person name="Ploug H."/>
            <person name="Bruchert V."/>
            <person name="Godhe A."/>
            <person name="Topel M."/>
        </authorList>
    </citation>
    <scope>NUCLEOTIDE SEQUENCE</scope>
    <source>
        <strain evidence="2">R05AC</strain>
    </source>
</reference>
<dbReference type="EMBL" id="JATAAI010000012">
    <property type="protein sequence ID" value="KAK1741903.1"/>
    <property type="molecule type" value="Genomic_DNA"/>
</dbReference>
<name>A0AAD8Y9X0_9STRA</name>
<evidence type="ECO:0000313" key="3">
    <source>
        <dbReference type="Proteomes" id="UP001224775"/>
    </source>
</evidence>
<protein>
    <submittedName>
        <fullName evidence="2">Uncharacterized protein</fullName>
    </submittedName>
</protein>
<organism evidence="2 3">
    <name type="scientific">Skeletonema marinoi</name>
    <dbReference type="NCBI Taxonomy" id="267567"/>
    <lineage>
        <taxon>Eukaryota</taxon>
        <taxon>Sar</taxon>
        <taxon>Stramenopiles</taxon>
        <taxon>Ochrophyta</taxon>
        <taxon>Bacillariophyta</taxon>
        <taxon>Coscinodiscophyceae</taxon>
        <taxon>Thalassiosirophycidae</taxon>
        <taxon>Thalassiosirales</taxon>
        <taxon>Skeletonemataceae</taxon>
        <taxon>Skeletonema</taxon>
        <taxon>Skeletonema marinoi-dohrnii complex</taxon>
    </lineage>
</organism>